<evidence type="ECO:0000256" key="1">
    <source>
        <dbReference type="SAM" id="MobiDB-lite"/>
    </source>
</evidence>
<protein>
    <submittedName>
        <fullName evidence="2">Uncharacterized protein</fullName>
    </submittedName>
</protein>
<feature type="region of interest" description="Disordered" evidence="1">
    <location>
        <begin position="50"/>
        <end position="74"/>
    </location>
</feature>
<sequence length="74" mass="8397">MHQAHVVAFMKQAPTFTAFKVTRELARHLGVSFNDPVAYRGADRLIQRERKAGNIGPSDPSRGRSAYWKWRGAK</sequence>
<gene>
    <name evidence="2" type="ORF">E1956_25980</name>
</gene>
<dbReference type="Proteomes" id="UP000295727">
    <property type="component" value="Chromosome 2"/>
</dbReference>
<organism evidence="2 3">
    <name type="scientific">Paraburkholderia pallida</name>
    <dbReference type="NCBI Taxonomy" id="2547399"/>
    <lineage>
        <taxon>Bacteria</taxon>
        <taxon>Pseudomonadati</taxon>
        <taxon>Pseudomonadota</taxon>
        <taxon>Betaproteobacteria</taxon>
        <taxon>Burkholderiales</taxon>
        <taxon>Burkholderiaceae</taxon>
        <taxon>Paraburkholderia</taxon>
    </lineage>
</organism>
<keyword evidence="3" id="KW-1185">Reference proteome</keyword>
<name>A0A4P7CWC2_9BURK</name>
<dbReference type="KEGG" id="ppai:E1956_25980"/>
<dbReference type="EMBL" id="CP038149">
    <property type="protein sequence ID" value="QBR00486.1"/>
    <property type="molecule type" value="Genomic_DNA"/>
</dbReference>
<evidence type="ECO:0000313" key="2">
    <source>
        <dbReference type="EMBL" id="QBR00486.1"/>
    </source>
</evidence>
<reference evidence="2 3" key="1">
    <citation type="submission" date="2019-03" db="EMBL/GenBank/DDBJ databases">
        <title>Paraburkholderia sp. 7MH5, isolated from subtropical forest soil.</title>
        <authorList>
            <person name="Gao Z.-H."/>
            <person name="Qiu L.-H."/>
        </authorList>
    </citation>
    <scope>NUCLEOTIDE SEQUENCE [LARGE SCALE GENOMIC DNA]</scope>
    <source>
        <strain evidence="2 3">7MH5</strain>
    </source>
</reference>
<evidence type="ECO:0000313" key="3">
    <source>
        <dbReference type="Proteomes" id="UP000295727"/>
    </source>
</evidence>
<accession>A0A4P7CWC2</accession>
<proteinExistence type="predicted"/>
<dbReference type="AlphaFoldDB" id="A0A4P7CWC2"/>